<dbReference type="Gene3D" id="3.40.50.300">
    <property type="entry name" value="P-loop containing nucleotide triphosphate hydrolases"/>
    <property type="match status" value="1"/>
</dbReference>
<feature type="region of interest" description="Disordered" evidence="1">
    <location>
        <begin position="1"/>
        <end position="28"/>
    </location>
</feature>
<dbReference type="Proteomes" id="UP000192578">
    <property type="component" value="Unassembled WGS sequence"/>
</dbReference>
<evidence type="ECO:0000313" key="3">
    <source>
        <dbReference type="Proteomes" id="UP000192578"/>
    </source>
</evidence>
<evidence type="ECO:0000313" key="2">
    <source>
        <dbReference type="EMBL" id="OWA50923.1"/>
    </source>
</evidence>
<name>A0A9X6NCY4_HYPEX</name>
<dbReference type="AlphaFoldDB" id="A0A9X6NCY4"/>
<dbReference type="EMBL" id="MTYJ01000208">
    <property type="protein sequence ID" value="OWA50923.1"/>
    <property type="molecule type" value="Genomic_DNA"/>
</dbReference>
<sequence length="120" mass="13333">MEIAAAAARKAEVDRQAEEHEAERNRIRSKRQAQVDLVNGLQLAVRQNDKLLLVGPKGTGKSTFMWLLNQSEKPKPSNSDGTVEILQLQNYVDSIGLTGWNIDELVKLLALLIYDGIHGI</sequence>
<gene>
    <name evidence="2" type="ORF">BV898_15424</name>
</gene>
<dbReference type="OrthoDB" id="10669883at2759"/>
<dbReference type="InterPro" id="IPR027417">
    <property type="entry name" value="P-loop_NTPase"/>
</dbReference>
<reference evidence="3" key="1">
    <citation type="submission" date="2017-01" db="EMBL/GenBank/DDBJ databases">
        <title>Comparative genomics of anhydrobiosis in the tardigrade Hypsibius dujardini.</title>
        <authorList>
            <person name="Yoshida Y."/>
            <person name="Koutsovoulos G."/>
            <person name="Laetsch D."/>
            <person name="Stevens L."/>
            <person name="Kumar S."/>
            <person name="Horikawa D."/>
            <person name="Ishino K."/>
            <person name="Komine S."/>
            <person name="Tomita M."/>
            <person name="Blaxter M."/>
            <person name="Arakawa K."/>
        </authorList>
    </citation>
    <scope>NUCLEOTIDE SEQUENCE [LARGE SCALE GENOMIC DNA]</scope>
    <source>
        <strain evidence="3">Z151</strain>
    </source>
</reference>
<protein>
    <recommendedName>
        <fullName evidence="4">ABC transporter domain-containing protein</fullName>
    </recommendedName>
</protein>
<comment type="caution">
    <text evidence="2">The sequence shown here is derived from an EMBL/GenBank/DDBJ whole genome shotgun (WGS) entry which is preliminary data.</text>
</comment>
<keyword evidence="3" id="KW-1185">Reference proteome</keyword>
<evidence type="ECO:0008006" key="4">
    <source>
        <dbReference type="Google" id="ProtNLM"/>
    </source>
</evidence>
<dbReference type="SUPFAM" id="SSF52540">
    <property type="entry name" value="P-loop containing nucleoside triphosphate hydrolases"/>
    <property type="match status" value="1"/>
</dbReference>
<evidence type="ECO:0000256" key="1">
    <source>
        <dbReference type="SAM" id="MobiDB-lite"/>
    </source>
</evidence>
<feature type="compositionally biased region" description="Basic and acidic residues" evidence="1">
    <location>
        <begin position="9"/>
        <end position="26"/>
    </location>
</feature>
<proteinExistence type="predicted"/>
<accession>A0A9X6NCY4</accession>
<organism evidence="2 3">
    <name type="scientific">Hypsibius exemplaris</name>
    <name type="common">Freshwater tardigrade</name>
    <dbReference type="NCBI Taxonomy" id="2072580"/>
    <lineage>
        <taxon>Eukaryota</taxon>
        <taxon>Metazoa</taxon>
        <taxon>Ecdysozoa</taxon>
        <taxon>Tardigrada</taxon>
        <taxon>Eutardigrada</taxon>
        <taxon>Parachela</taxon>
        <taxon>Hypsibioidea</taxon>
        <taxon>Hypsibiidae</taxon>
        <taxon>Hypsibius</taxon>
    </lineage>
</organism>